<dbReference type="GO" id="GO:1902201">
    <property type="term" value="P:negative regulation of bacterial-type flagellum-dependent cell motility"/>
    <property type="evidence" value="ECO:0007669"/>
    <property type="project" value="TreeGrafter"/>
</dbReference>
<sequence length="535" mass="60610">MAFFCYTFIVNDITGIYLSNSSLFKSLNADIKLNDNVDEKKLEQALKNAAYKASFGLVDKLSNVTKGSHPELDSQLTKLRKLVTKDNDFKSVLSAIESANVKVNALEQTNKASQIALKDALIEAGESLQSTTGLPDTLRRQLRMVVNKLKSGTANIFIELQPQIIQLLEIYSALNSTLKNTDSPSDSKKDATLYNITELLVKNLDNLAKSDVLVPSLDKRLIQIKNSTEEKNKLDLCIKTFSDVIEQFGEEFKQTQTLVLNINSALEEVQHVLVESLANSKHYDLELGKLNVQIEKQINDLSNKSGKASNVEQLQVLINSKLNSITDSINQKENIEKQRTSELNSTLTKMESKLSTMEERTSFYRTKWLEEKSRSETDALTGLPNRGAYDKRFDEEFHRWVRHPEPLCLAIIDIDHFKKINDKYGHSVGDKTLQIVAKTLRKYFRVSDYVARYGGEEFTCILMDTDLKNTKSPLEKVRKAIEAIPFAIKNDRLNITISIGVSMLNDTDNTHTLFERADKALYEAKQTGRNKTCYR</sequence>
<evidence type="ECO:0000259" key="4">
    <source>
        <dbReference type="PROSITE" id="PS50887"/>
    </source>
</evidence>
<dbReference type="InterPro" id="IPR048516">
    <property type="entry name" value="DGCcoil"/>
</dbReference>
<protein>
    <recommendedName>
        <fullName evidence="2">diguanylate cyclase</fullName>
        <ecNumber evidence="2">2.7.7.65</ecNumber>
    </recommendedName>
</protein>
<name>A0A2S7UWB5_9GAMM</name>
<dbReference type="FunFam" id="3.30.70.270:FF:000001">
    <property type="entry name" value="Diguanylate cyclase domain protein"/>
    <property type="match status" value="1"/>
</dbReference>
<dbReference type="InterPro" id="IPR043128">
    <property type="entry name" value="Rev_trsase/Diguanyl_cyclase"/>
</dbReference>
<dbReference type="GO" id="GO:0005886">
    <property type="term" value="C:plasma membrane"/>
    <property type="evidence" value="ECO:0007669"/>
    <property type="project" value="TreeGrafter"/>
</dbReference>
<dbReference type="InterPro" id="IPR050469">
    <property type="entry name" value="Diguanylate_Cyclase"/>
</dbReference>
<reference evidence="5 6" key="1">
    <citation type="submission" date="2016-12" db="EMBL/GenBank/DDBJ databases">
        <title>Diversity of luminous bacteria.</title>
        <authorList>
            <person name="Yoshizawa S."/>
            <person name="Kogure K."/>
        </authorList>
    </citation>
    <scope>NUCLEOTIDE SEQUENCE [LARGE SCALE GENOMIC DNA]</scope>
    <source>
        <strain evidence="5 6">SA4-48</strain>
    </source>
</reference>
<dbReference type="OrthoDB" id="9812260at2"/>
<evidence type="ECO:0000313" key="5">
    <source>
        <dbReference type="EMBL" id="PQJ54227.1"/>
    </source>
</evidence>
<feature type="domain" description="GGDEF" evidence="4">
    <location>
        <begin position="405"/>
        <end position="535"/>
    </location>
</feature>
<organism evidence="5 6">
    <name type="scientific">Psychrosphaera saromensis</name>
    <dbReference type="NCBI Taxonomy" id="716813"/>
    <lineage>
        <taxon>Bacteria</taxon>
        <taxon>Pseudomonadati</taxon>
        <taxon>Pseudomonadota</taxon>
        <taxon>Gammaproteobacteria</taxon>
        <taxon>Alteromonadales</taxon>
        <taxon>Pseudoalteromonadaceae</taxon>
        <taxon>Psychrosphaera</taxon>
    </lineage>
</organism>
<dbReference type="Pfam" id="PF20975">
    <property type="entry name" value="DGCcoil"/>
    <property type="match status" value="1"/>
</dbReference>
<dbReference type="CDD" id="cd01949">
    <property type="entry name" value="GGDEF"/>
    <property type="match status" value="1"/>
</dbReference>
<dbReference type="InterPro" id="IPR000160">
    <property type="entry name" value="GGDEF_dom"/>
</dbReference>
<dbReference type="Pfam" id="PF00990">
    <property type="entry name" value="GGDEF"/>
    <property type="match status" value="1"/>
</dbReference>
<dbReference type="PANTHER" id="PTHR45138:SF9">
    <property type="entry name" value="DIGUANYLATE CYCLASE DGCM-RELATED"/>
    <property type="match status" value="1"/>
</dbReference>
<dbReference type="SMART" id="SM00267">
    <property type="entry name" value="GGDEF"/>
    <property type="match status" value="1"/>
</dbReference>
<proteinExistence type="predicted"/>
<comment type="catalytic activity">
    <reaction evidence="3">
        <text>2 GTP = 3',3'-c-di-GMP + 2 diphosphate</text>
        <dbReference type="Rhea" id="RHEA:24898"/>
        <dbReference type="ChEBI" id="CHEBI:33019"/>
        <dbReference type="ChEBI" id="CHEBI:37565"/>
        <dbReference type="ChEBI" id="CHEBI:58805"/>
        <dbReference type="EC" id="2.7.7.65"/>
    </reaction>
</comment>
<dbReference type="Proteomes" id="UP000239007">
    <property type="component" value="Unassembled WGS sequence"/>
</dbReference>
<dbReference type="PROSITE" id="PS50887">
    <property type="entry name" value="GGDEF"/>
    <property type="match status" value="1"/>
</dbReference>
<evidence type="ECO:0000256" key="3">
    <source>
        <dbReference type="ARBA" id="ARBA00034247"/>
    </source>
</evidence>
<accession>A0A2S7UWB5</accession>
<dbReference type="Gene3D" id="3.30.70.270">
    <property type="match status" value="1"/>
</dbReference>
<comment type="caution">
    <text evidence="5">The sequence shown here is derived from an EMBL/GenBank/DDBJ whole genome shotgun (WGS) entry which is preliminary data.</text>
</comment>
<keyword evidence="6" id="KW-1185">Reference proteome</keyword>
<evidence type="ECO:0000256" key="1">
    <source>
        <dbReference type="ARBA" id="ARBA00001946"/>
    </source>
</evidence>
<gene>
    <name evidence="5" type="ORF">BTO11_11570</name>
</gene>
<dbReference type="GO" id="GO:0043709">
    <property type="term" value="P:cell adhesion involved in single-species biofilm formation"/>
    <property type="evidence" value="ECO:0007669"/>
    <property type="project" value="TreeGrafter"/>
</dbReference>
<dbReference type="EMBL" id="MSCH01000003">
    <property type="protein sequence ID" value="PQJ54227.1"/>
    <property type="molecule type" value="Genomic_DNA"/>
</dbReference>
<dbReference type="PANTHER" id="PTHR45138">
    <property type="entry name" value="REGULATORY COMPONENTS OF SENSORY TRANSDUCTION SYSTEM"/>
    <property type="match status" value="1"/>
</dbReference>
<dbReference type="InterPro" id="IPR029787">
    <property type="entry name" value="Nucleotide_cyclase"/>
</dbReference>
<comment type="cofactor">
    <cofactor evidence="1">
        <name>Mg(2+)</name>
        <dbReference type="ChEBI" id="CHEBI:18420"/>
    </cofactor>
</comment>
<dbReference type="EC" id="2.7.7.65" evidence="2"/>
<evidence type="ECO:0000256" key="2">
    <source>
        <dbReference type="ARBA" id="ARBA00012528"/>
    </source>
</evidence>
<dbReference type="NCBIfam" id="TIGR00254">
    <property type="entry name" value="GGDEF"/>
    <property type="match status" value="1"/>
</dbReference>
<dbReference type="AlphaFoldDB" id="A0A2S7UWB5"/>
<dbReference type="SUPFAM" id="SSF55073">
    <property type="entry name" value="Nucleotide cyclase"/>
    <property type="match status" value="1"/>
</dbReference>
<evidence type="ECO:0000313" key="6">
    <source>
        <dbReference type="Proteomes" id="UP000239007"/>
    </source>
</evidence>
<dbReference type="GO" id="GO:0052621">
    <property type="term" value="F:diguanylate cyclase activity"/>
    <property type="evidence" value="ECO:0007669"/>
    <property type="project" value="UniProtKB-EC"/>
</dbReference>